<organism evidence="1 2">
    <name type="scientific">Mycolicibacterium canariasense</name>
    <name type="common">Mycobacterium canariasense</name>
    <dbReference type="NCBI Taxonomy" id="228230"/>
    <lineage>
        <taxon>Bacteria</taxon>
        <taxon>Bacillati</taxon>
        <taxon>Actinomycetota</taxon>
        <taxon>Actinomycetes</taxon>
        <taxon>Mycobacteriales</taxon>
        <taxon>Mycobacteriaceae</taxon>
        <taxon>Mycolicibacterium</taxon>
    </lineage>
</organism>
<comment type="caution">
    <text evidence="1">The sequence shown here is derived from an EMBL/GenBank/DDBJ whole genome shotgun (WGS) entry which is preliminary data.</text>
</comment>
<gene>
    <name evidence="1" type="ORF">RMCC_0836</name>
</gene>
<dbReference type="AlphaFoldDB" id="A0A124E1J9"/>
<dbReference type="InterPro" id="IPR036291">
    <property type="entry name" value="NAD(P)-bd_dom_sf"/>
</dbReference>
<name>A0A124E1J9_MYCCR</name>
<dbReference type="EMBL" id="BCSY01000028">
    <property type="protein sequence ID" value="GAS93870.1"/>
    <property type="molecule type" value="Genomic_DNA"/>
</dbReference>
<reference evidence="2" key="2">
    <citation type="submission" date="2016-02" db="EMBL/GenBank/DDBJ databases">
        <title>Draft genome sequence of five rapidly growing Mycobacterium species.</title>
        <authorList>
            <person name="Katahira K."/>
            <person name="Gotou Y."/>
            <person name="Iida K."/>
            <person name="Ogura Y."/>
            <person name="Hayashi T."/>
        </authorList>
    </citation>
    <scope>NUCLEOTIDE SEQUENCE [LARGE SCALE GENOMIC DNA]</scope>
    <source>
        <strain evidence="2">JCM15298</strain>
    </source>
</reference>
<dbReference type="SUPFAM" id="SSF51735">
    <property type="entry name" value="NAD(P)-binding Rossmann-fold domains"/>
    <property type="match status" value="1"/>
</dbReference>
<reference evidence="2" key="1">
    <citation type="journal article" date="2016" name="Genome Announc.">
        <title>Draft Genome Sequences of Five Rapidly Growing Mycobacterium Species, M. thermoresistibile, M. fortuitum subsp. acetamidolyticum, M. canariasense, M. brisbanense, and M. novocastrense.</title>
        <authorList>
            <person name="Katahira K."/>
            <person name="Ogura Y."/>
            <person name="Gotoh Y."/>
            <person name="Hayashi T."/>
        </authorList>
    </citation>
    <scope>NUCLEOTIDE SEQUENCE [LARGE SCALE GENOMIC DNA]</scope>
    <source>
        <strain evidence="2">JCM15298</strain>
    </source>
</reference>
<sequence>MPIRFWSNKLAADAIEIEILVNSAGCYVRGPVTDSDPAQPRAVVDLNAAALTELTRALLSTAGCTR</sequence>
<dbReference type="Gene3D" id="3.40.50.720">
    <property type="entry name" value="NAD(P)-binding Rossmann-like Domain"/>
    <property type="match status" value="1"/>
</dbReference>
<accession>A0A124E1J9</accession>
<dbReference type="Proteomes" id="UP000069443">
    <property type="component" value="Unassembled WGS sequence"/>
</dbReference>
<keyword evidence="2" id="KW-1185">Reference proteome</keyword>
<protein>
    <submittedName>
        <fullName evidence="1">Dehydrogenase</fullName>
    </submittedName>
</protein>
<proteinExistence type="predicted"/>
<evidence type="ECO:0000313" key="1">
    <source>
        <dbReference type="EMBL" id="GAS93870.1"/>
    </source>
</evidence>
<evidence type="ECO:0000313" key="2">
    <source>
        <dbReference type="Proteomes" id="UP000069443"/>
    </source>
</evidence>